<dbReference type="Proteomes" id="UP001408789">
    <property type="component" value="Unassembled WGS sequence"/>
</dbReference>
<proteinExistence type="inferred from homology"/>
<comment type="similarity">
    <text evidence="6">Belongs to the HIPP family.</text>
</comment>
<evidence type="ECO:0000256" key="5">
    <source>
        <dbReference type="ARBA" id="ARBA00023289"/>
    </source>
</evidence>
<feature type="domain" description="HMA" evidence="8">
    <location>
        <begin position="4"/>
        <end position="71"/>
    </location>
</feature>
<keyword evidence="5" id="KW-0636">Prenylation</keyword>
<dbReference type="Gene3D" id="3.30.70.100">
    <property type="match status" value="1"/>
</dbReference>
<evidence type="ECO:0000256" key="4">
    <source>
        <dbReference type="ARBA" id="ARBA00023288"/>
    </source>
</evidence>
<dbReference type="PROSITE" id="PS50846">
    <property type="entry name" value="HMA_2"/>
    <property type="match status" value="1"/>
</dbReference>
<evidence type="ECO:0000256" key="6">
    <source>
        <dbReference type="ARBA" id="ARBA00024045"/>
    </source>
</evidence>
<feature type="compositionally biased region" description="Basic and acidic residues" evidence="7">
    <location>
        <begin position="74"/>
        <end position="106"/>
    </location>
</feature>
<protein>
    <recommendedName>
        <fullName evidence="8">HMA domain-containing protein</fullName>
    </recommendedName>
</protein>
<comment type="subcellular location">
    <subcellularLocation>
        <location evidence="1">Membrane</location>
        <topology evidence="1">Peripheral membrane protein</topology>
    </subcellularLocation>
</comment>
<dbReference type="GO" id="GO:0046872">
    <property type="term" value="F:metal ion binding"/>
    <property type="evidence" value="ECO:0007669"/>
    <property type="project" value="UniProtKB-KW"/>
</dbReference>
<organism evidence="9 10">
    <name type="scientific">Deinandra increscens subsp. villosa</name>
    <dbReference type="NCBI Taxonomy" id="3103831"/>
    <lineage>
        <taxon>Eukaryota</taxon>
        <taxon>Viridiplantae</taxon>
        <taxon>Streptophyta</taxon>
        <taxon>Embryophyta</taxon>
        <taxon>Tracheophyta</taxon>
        <taxon>Spermatophyta</taxon>
        <taxon>Magnoliopsida</taxon>
        <taxon>eudicotyledons</taxon>
        <taxon>Gunneridae</taxon>
        <taxon>Pentapetalae</taxon>
        <taxon>asterids</taxon>
        <taxon>campanulids</taxon>
        <taxon>Asterales</taxon>
        <taxon>Asteraceae</taxon>
        <taxon>Asteroideae</taxon>
        <taxon>Heliantheae alliance</taxon>
        <taxon>Madieae</taxon>
        <taxon>Madiinae</taxon>
        <taxon>Deinandra</taxon>
    </lineage>
</organism>
<feature type="region of interest" description="Disordered" evidence="7">
    <location>
        <begin position="70"/>
        <end position="106"/>
    </location>
</feature>
<comment type="caution">
    <text evidence="9">The sequence shown here is derived from an EMBL/GenBank/DDBJ whole genome shotgun (WGS) entry which is preliminary data.</text>
</comment>
<gene>
    <name evidence="9" type="ORF">SSX86_009336</name>
</gene>
<dbReference type="GO" id="GO:0016020">
    <property type="term" value="C:membrane"/>
    <property type="evidence" value="ECO:0007669"/>
    <property type="project" value="UniProtKB-SubCell"/>
</dbReference>
<evidence type="ECO:0000256" key="3">
    <source>
        <dbReference type="ARBA" id="ARBA00022723"/>
    </source>
</evidence>
<dbReference type="PANTHER" id="PTHR45811">
    <property type="entry name" value="COPPER TRANSPORT PROTEIN FAMILY-RELATED"/>
    <property type="match status" value="1"/>
</dbReference>
<accession>A0AAP0H5J1</accession>
<reference evidence="9 10" key="1">
    <citation type="submission" date="2024-04" db="EMBL/GenBank/DDBJ databases">
        <title>The reference genome of an endangered Asteraceae, Deinandra increscens subsp. villosa, native to the Central Coast of California.</title>
        <authorList>
            <person name="Guilliams M."/>
            <person name="Hasenstab-Lehman K."/>
            <person name="Meyer R."/>
            <person name="Mcevoy S."/>
        </authorList>
    </citation>
    <scope>NUCLEOTIDE SEQUENCE [LARGE SCALE GENOMIC DNA]</scope>
    <source>
        <tissue evidence="9">Leaf</tissue>
    </source>
</reference>
<sequence length="146" mass="16872">MPESKKLVIKLDIHEDKDKTKALKAVSGVSGIESLAIDLKDQKLTIIGEMNPLIVVGKLDKKWRPEILVVGPAKEPEKKPEEKKPEEKKPEEKKADEDAQKKRKEEEEAIRRFIETQRAYNNPCMCMNQRYCVHLVEEDHRVCVIL</sequence>
<keyword evidence="3" id="KW-0479">Metal-binding</keyword>
<dbReference type="InterPro" id="IPR006121">
    <property type="entry name" value="HMA_dom"/>
</dbReference>
<dbReference type="PANTHER" id="PTHR45811:SF66">
    <property type="entry name" value="HEAVY METAL-ASSOCIATED DOMAIN, HMA, HEAVY METAL-ASSOCIATED DOMAIN SUPERFAMILY"/>
    <property type="match status" value="1"/>
</dbReference>
<dbReference type="AlphaFoldDB" id="A0AAP0H5J1"/>
<evidence type="ECO:0000256" key="1">
    <source>
        <dbReference type="ARBA" id="ARBA00004170"/>
    </source>
</evidence>
<name>A0AAP0H5J1_9ASTR</name>
<evidence type="ECO:0000259" key="8">
    <source>
        <dbReference type="PROSITE" id="PS50846"/>
    </source>
</evidence>
<evidence type="ECO:0000256" key="2">
    <source>
        <dbReference type="ARBA" id="ARBA00022481"/>
    </source>
</evidence>
<keyword evidence="4" id="KW-0449">Lipoprotein</keyword>
<dbReference type="GO" id="GO:0009626">
    <property type="term" value="P:plant-type hypersensitive response"/>
    <property type="evidence" value="ECO:0007669"/>
    <property type="project" value="UniProtKB-KW"/>
</dbReference>
<keyword evidence="2" id="KW-0488">Methylation</keyword>
<dbReference type="InterPro" id="IPR051863">
    <property type="entry name" value="HIPP"/>
</dbReference>
<keyword evidence="10" id="KW-1185">Reference proteome</keyword>
<evidence type="ECO:0000313" key="10">
    <source>
        <dbReference type="Proteomes" id="UP001408789"/>
    </source>
</evidence>
<dbReference type="EMBL" id="JBCNJP010000010">
    <property type="protein sequence ID" value="KAK9072901.1"/>
    <property type="molecule type" value="Genomic_DNA"/>
</dbReference>
<evidence type="ECO:0000313" key="9">
    <source>
        <dbReference type="EMBL" id="KAK9072901.1"/>
    </source>
</evidence>
<evidence type="ECO:0000256" key="7">
    <source>
        <dbReference type="SAM" id="MobiDB-lite"/>
    </source>
</evidence>